<dbReference type="RefSeq" id="WP_228855359.1">
    <property type="nucleotide sequence ID" value="NZ_AP024086.1"/>
</dbReference>
<evidence type="ECO:0008006" key="3">
    <source>
        <dbReference type="Google" id="ProtNLM"/>
    </source>
</evidence>
<reference evidence="1" key="1">
    <citation type="submission" date="2020-09" db="EMBL/GenBank/DDBJ databases">
        <title>Desulfogranum mesoprofundum gen. nov., sp. nov., a novel mesophilic, sulfate-reducing chemolithoautotroph isolated from a deep-sea hydrothermal vent chimney in the Suiyo Seamount.</title>
        <authorList>
            <person name="Hashimoto Y."/>
            <person name="Nakagawa S."/>
        </authorList>
    </citation>
    <scope>NUCLEOTIDE SEQUENCE</scope>
    <source>
        <strain evidence="1">KT2</strain>
    </source>
</reference>
<evidence type="ECO:0000313" key="2">
    <source>
        <dbReference type="Proteomes" id="UP000826725"/>
    </source>
</evidence>
<dbReference type="KEGG" id="dbk:DGMP_37620"/>
<dbReference type="InterPro" id="IPR027961">
    <property type="entry name" value="DUF4442"/>
</dbReference>
<dbReference type="Proteomes" id="UP000826725">
    <property type="component" value="Chromosome"/>
</dbReference>
<sequence length="171" mass="19860">MSNLFLYLATRARNSGFWRAVFSFLLNRKIPFNRGHKFKIVSLEDNVVRTTAPYRRSNHNHIRGIHACALATVAEFSAGLLLMQNFGPKKYRLIMSRMDIEYKYQAKKPVVSECRLPSSRIQKDILQPLQKETAVDIVLESRVVDTDDNLVAVAHTTWQIKRWDKVRTKVK</sequence>
<dbReference type="AlphaFoldDB" id="A0A8D5FWT4"/>
<dbReference type="EMBL" id="AP024086">
    <property type="protein sequence ID" value="BCL63069.1"/>
    <property type="molecule type" value="Genomic_DNA"/>
</dbReference>
<gene>
    <name evidence="1" type="ORF">DGMP_37620</name>
</gene>
<evidence type="ECO:0000313" key="1">
    <source>
        <dbReference type="EMBL" id="BCL63069.1"/>
    </source>
</evidence>
<accession>A0A8D5FWT4</accession>
<dbReference type="CDD" id="cd03443">
    <property type="entry name" value="PaaI_thioesterase"/>
    <property type="match status" value="1"/>
</dbReference>
<proteinExistence type="predicted"/>
<protein>
    <recommendedName>
        <fullName evidence="3">DUF4442 domain-containing protein</fullName>
    </recommendedName>
</protein>
<keyword evidence="2" id="KW-1185">Reference proteome</keyword>
<dbReference type="Pfam" id="PF14539">
    <property type="entry name" value="DUF4442"/>
    <property type="match status" value="1"/>
</dbReference>
<name>A0A8D5FWT4_9BACT</name>
<organism evidence="1 2">
    <name type="scientific">Desulfomarina profundi</name>
    <dbReference type="NCBI Taxonomy" id="2772557"/>
    <lineage>
        <taxon>Bacteria</taxon>
        <taxon>Pseudomonadati</taxon>
        <taxon>Thermodesulfobacteriota</taxon>
        <taxon>Desulfobulbia</taxon>
        <taxon>Desulfobulbales</taxon>
        <taxon>Desulfobulbaceae</taxon>
        <taxon>Desulfomarina</taxon>
    </lineage>
</organism>